<dbReference type="EMBL" id="QMQB01000241">
    <property type="protein sequence ID" value="RLE11479.1"/>
    <property type="molecule type" value="Genomic_DNA"/>
</dbReference>
<dbReference type="Proteomes" id="UP000885660">
    <property type="component" value="Unassembled WGS sequence"/>
</dbReference>
<dbReference type="PROSITE" id="PS00665">
    <property type="entry name" value="DHDPS_1"/>
    <property type="match status" value="1"/>
</dbReference>
<evidence type="ECO:0000256" key="1">
    <source>
        <dbReference type="ARBA" id="ARBA00007592"/>
    </source>
</evidence>
<feature type="active site" description="Schiff-base intermediate with substrate" evidence="5">
    <location>
        <position position="166"/>
    </location>
</feature>
<dbReference type="InterPro" id="IPR002220">
    <property type="entry name" value="DapA-like"/>
</dbReference>
<dbReference type="GO" id="GO:0008840">
    <property type="term" value="F:4-hydroxy-tetrahydrodipicolinate synthase activity"/>
    <property type="evidence" value="ECO:0007669"/>
    <property type="project" value="TreeGrafter"/>
</dbReference>
<dbReference type="SUPFAM" id="SSF51569">
    <property type="entry name" value="Aldolase"/>
    <property type="match status" value="1"/>
</dbReference>
<keyword evidence="2 4" id="KW-0456">Lyase</keyword>
<evidence type="ECO:0000256" key="6">
    <source>
        <dbReference type="PIRSR" id="PIRSR001365-2"/>
    </source>
</evidence>
<dbReference type="CDD" id="cd00408">
    <property type="entry name" value="DHDPS-like"/>
    <property type="match status" value="1"/>
</dbReference>
<dbReference type="InterPro" id="IPR020624">
    <property type="entry name" value="Schiff_base-form_aldolases_CS"/>
</dbReference>
<dbReference type="Proteomes" id="UP000267654">
    <property type="component" value="Unassembled WGS sequence"/>
</dbReference>
<proteinExistence type="inferred from homology"/>
<dbReference type="EMBL" id="DRBC01000124">
    <property type="protein sequence ID" value="HDN84550.1"/>
    <property type="molecule type" value="Genomic_DNA"/>
</dbReference>
<evidence type="ECO:0000313" key="8">
    <source>
        <dbReference type="EMBL" id="RLE11479.1"/>
    </source>
</evidence>
<dbReference type="PIRSF" id="PIRSF001365">
    <property type="entry name" value="DHDPS"/>
    <property type="match status" value="1"/>
</dbReference>
<evidence type="ECO:0000256" key="3">
    <source>
        <dbReference type="ARBA" id="ARBA00023270"/>
    </source>
</evidence>
<feature type="active site" description="Proton donor/acceptor" evidence="5">
    <location>
        <position position="137"/>
    </location>
</feature>
<evidence type="ECO:0000256" key="2">
    <source>
        <dbReference type="ARBA" id="ARBA00023239"/>
    </source>
</evidence>
<comment type="similarity">
    <text evidence="1 4">Belongs to the DapA family.</text>
</comment>
<keyword evidence="3" id="KW-0704">Schiff base</keyword>
<dbReference type="PANTHER" id="PTHR12128:SF66">
    <property type="entry name" value="4-HYDROXY-2-OXOGLUTARATE ALDOLASE, MITOCHONDRIAL"/>
    <property type="match status" value="1"/>
</dbReference>
<reference evidence="7" key="2">
    <citation type="journal article" date="2020" name="mSystems">
        <title>Genome- and Community-Level Interaction Insights into Carbon Utilization and Element Cycling Functions of Hydrothermarchaeota in Hydrothermal Sediment.</title>
        <authorList>
            <person name="Zhou Z."/>
            <person name="Liu Y."/>
            <person name="Xu W."/>
            <person name="Pan J."/>
            <person name="Luo Z.H."/>
            <person name="Li M."/>
        </authorList>
    </citation>
    <scope>NUCLEOTIDE SEQUENCE [LARGE SCALE GENOMIC DNA]</scope>
    <source>
        <strain evidence="7">HyVt-219</strain>
    </source>
</reference>
<evidence type="ECO:0000313" key="9">
    <source>
        <dbReference type="Proteomes" id="UP000267654"/>
    </source>
</evidence>
<dbReference type="PRINTS" id="PR00146">
    <property type="entry name" value="DHPICSNTHASE"/>
</dbReference>
<feature type="binding site" evidence="6">
    <location>
        <position position="48"/>
    </location>
    <ligand>
        <name>pyruvate</name>
        <dbReference type="ChEBI" id="CHEBI:15361"/>
    </ligand>
</feature>
<evidence type="ECO:0000256" key="5">
    <source>
        <dbReference type="PIRSR" id="PIRSR001365-1"/>
    </source>
</evidence>
<dbReference type="InterPro" id="IPR013785">
    <property type="entry name" value="Aldolase_TIM"/>
</dbReference>
<organism evidence="8 9">
    <name type="scientific">Aerophobetes bacterium</name>
    <dbReference type="NCBI Taxonomy" id="2030807"/>
    <lineage>
        <taxon>Bacteria</taxon>
        <taxon>Candidatus Aerophobota</taxon>
    </lineage>
</organism>
<sequence length="296" mass="32490">MLIFKGVVPAIVTPLKKEGREVDLNAFGRYCDFIVEKGVDGLFICGTTGEGPLLSIQERKSIAKVAVERIKGKAKVIIQTGCITTDETVELSIHAQKIGADAVGVLLPYYYNLDDEAIFNHFVKIADAIPGLPLFIYNIPQCTCNNLTPGLFKKLIEKVESIAGIKTSNPDIFQIQEYVRIAGDKCSVFVGCDGLILPGLSVGAKGIVSGNASCFPEPFIEIYRSFERGDLQKAREHQLFIDKLRGALGDGYYVASFKKALGFRGIEVGSVRAPNRELYPEEISRLRRSLKELGLI</sequence>
<dbReference type="Gene3D" id="3.20.20.70">
    <property type="entry name" value="Aldolase class I"/>
    <property type="match status" value="1"/>
</dbReference>
<dbReference type="SMART" id="SM01130">
    <property type="entry name" value="DHDPS"/>
    <property type="match status" value="1"/>
</dbReference>
<gene>
    <name evidence="8" type="ORF">DRI96_06115</name>
    <name evidence="7" type="ORF">ENG47_02175</name>
</gene>
<dbReference type="Pfam" id="PF00701">
    <property type="entry name" value="DHDPS"/>
    <property type="match status" value="1"/>
</dbReference>
<protein>
    <submittedName>
        <fullName evidence="8">Dihydrodipicolinate synthase family protein</fullName>
    </submittedName>
</protein>
<dbReference type="PANTHER" id="PTHR12128">
    <property type="entry name" value="DIHYDRODIPICOLINATE SYNTHASE"/>
    <property type="match status" value="1"/>
</dbReference>
<evidence type="ECO:0000256" key="4">
    <source>
        <dbReference type="PIRNR" id="PIRNR001365"/>
    </source>
</evidence>
<reference evidence="8 9" key="1">
    <citation type="submission" date="2018-06" db="EMBL/GenBank/DDBJ databases">
        <title>Extensive metabolic versatility and redundancy in microbially diverse, dynamic hydrothermal sediments.</title>
        <authorList>
            <person name="Dombrowski N."/>
            <person name="Teske A."/>
            <person name="Baker B.J."/>
        </authorList>
    </citation>
    <scope>NUCLEOTIDE SEQUENCE [LARGE SCALE GENOMIC DNA]</scope>
    <source>
        <strain evidence="8">B19_G9</strain>
    </source>
</reference>
<feature type="binding site" evidence="6">
    <location>
        <position position="208"/>
    </location>
    <ligand>
        <name>pyruvate</name>
        <dbReference type="ChEBI" id="CHEBI:15361"/>
    </ligand>
</feature>
<dbReference type="AlphaFoldDB" id="A0A662DBG6"/>
<name>A0A662DBG6_UNCAE</name>
<evidence type="ECO:0000313" key="7">
    <source>
        <dbReference type="EMBL" id="HDN84550.1"/>
    </source>
</evidence>
<accession>A0A662DBG6</accession>
<comment type="caution">
    <text evidence="8">The sequence shown here is derived from an EMBL/GenBank/DDBJ whole genome shotgun (WGS) entry which is preliminary data.</text>
</comment>